<dbReference type="GO" id="GO:0034236">
    <property type="term" value="F:protein kinase A catalytic subunit binding"/>
    <property type="evidence" value="ECO:0007669"/>
    <property type="project" value="TreeGrafter"/>
</dbReference>
<feature type="region of interest" description="Disordered" evidence="2">
    <location>
        <begin position="1175"/>
        <end position="1194"/>
    </location>
</feature>
<dbReference type="InterPro" id="IPR011992">
    <property type="entry name" value="EF-hand-dom_pair"/>
</dbReference>
<dbReference type="Proteomes" id="UP000031512">
    <property type="component" value="Chromosome 1"/>
</dbReference>
<feature type="region of interest" description="Disordered" evidence="2">
    <location>
        <begin position="248"/>
        <end position="269"/>
    </location>
</feature>
<dbReference type="GO" id="GO:0005829">
    <property type="term" value="C:cytosol"/>
    <property type="evidence" value="ECO:0007669"/>
    <property type="project" value="TreeGrafter"/>
</dbReference>
<dbReference type="CDD" id="cd00038">
    <property type="entry name" value="CAP_ED"/>
    <property type="match status" value="3"/>
</dbReference>
<dbReference type="STRING" id="1537102.L0AUY7"/>
<feature type="compositionally biased region" description="Basic and acidic residues" evidence="2">
    <location>
        <begin position="443"/>
        <end position="462"/>
    </location>
</feature>
<dbReference type="SMART" id="SM00054">
    <property type="entry name" value="EFh"/>
    <property type="match status" value="2"/>
</dbReference>
<dbReference type="SUPFAM" id="SSF47473">
    <property type="entry name" value="EF-hand"/>
    <property type="match status" value="1"/>
</dbReference>
<feature type="region of interest" description="Disordered" evidence="2">
    <location>
        <begin position="1274"/>
        <end position="1504"/>
    </location>
</feature>
<feature type="compositionally biased region" description="Polar residues" evidence="2">
    <location>
        <begin position="1477"/>
        <end position="1497"/>
    </location>
</feature>
<feature type="region of interest" description="Disordered" evidence="2">
    <location>
        <begin position="126"/>
        <end position="161"/>
    </location>
</feature>
<feature type="compositionally biased region" description="Basic and acidic residues" evidence="2">
    <location>
        <begin position="250"/>
        <end position="269"/>
    </location>
</feature>
<feature type="compositionally biased region" description="Basic and acidic residues" evidence="2">
    <location>
        <begin position="148"/>
        <end position="158"/>
    </location>
</feature>
<dbReference type="SUPFAM" id="SSF51206">
    <property type="entry name" value="cAMP-binding domain-like"/>
    <property type="match status" value="4"/>
</dbReference>
<keyword evidence="6" id="KW-1185">Reference proteome</keyword>
<feature type="domain" description="EF-hand" evidence="4">
    <location>
        <begin position="1542"/>
        <end position="1577"/>
    </location>
</feature>
<dbReference type="InterPro" id="IPR002048">
    <property type="entry name" value="EF_hand_dom"/>
</dbReference>
<dbReference type="SMART" id="SM00100">
    <property type="entry name" value="cNMP"/>
    <property type="match status" value="2"/>
</dbReference>
<dbReference type="InterPro" id="IPR014710">
    <property type="entry name" value="RmlC-like_jellyroll"/>
</dbReference>
<dbReference type="PANTHER" id="PTHR11635:SF152">
    <property type="entry name" value="CAMP-DEPENDENT PROTEIN KINASE TYPE I REGULATORY SUBUNIT-RELATED"/>
    <property type="match status" value="1"/>
</dbReference>
<dbReference type="EMBL" id="CP001669">
    <property type="protein sequence ID" value="AFZ79407.1"/>
    <property type="molecule type" value="Genomic_DNA"/>
</dbReference>
<dbReference type="OrthoDB" id="361639at2759"/>
<accession>L0AUY7</accession>
<feature type="compositionally biased region" description="Polar residues" evidence="2">
    <location>
        <begin position="197"/>
        <end position="206"/>
    </location>
</feature>
<feature type="domain" description="Cyclic nucleotide-binding" evidence="3">
    <location>
        <begin position="640"/>
        <end position="745"/>
    </location>
</feature>
<feature type="region of interest" description="Disordered" evidence="2">
    <location>
        <begin position="1223"/>
        <end position="1243"/>
    </location>
</feature>
<dbReference type="PROSITE" id="PS00018">
    <property type="entry name" value="EF_HAND_1"/>
    <property type="match status" value="1"/>
</dbReference>
<sequence length="2037" mass="225191">MNDEKAFFNDFRATLSDQPWNYLETSDPEKIKKEIKSKNVDLSSSSSNRKQLMSIYTEILQLIKAKQSHIESQKFDSRLDIATHDFKCSCARKFNVADSLPPDSCHESKCSSRGKHIETDSIAESLYSGNGQDSGGSVLSSFRSHSTAKREDDAKTESRLSSIPSCKDVESYVPEIADTPRDELVSELYRKISSVVLSDSQESNPSIEDDPKEHVPSPRSLVESLLCTSTEDSHEEIISNDSLAASIRSDGSESVRSEEASVHAESLTSKEESLVDVVAVEDESISEVENVSDDELDNASVDDIDDNGSMDKVDDDNTSVIDVDSETVEEDEPVVDMTSIRTRSLSVGDSVKESLHGTVSSCESEDVETIKSSIRTESVELSPVESPHVDTPTVESPVIEKSSEMESPHTVSPEGESPIESPMIDKSSETSEIEPPVLDSPEPLDRDSLDSPRIVSSDKESVMSESVDSPDDLTSEESEDESVLESPAIDKPSGGESLISSESESDRELSETPKDEQVTSDVSLDSESVHTLEGTSSASSPIRDQIDANDGDSSFTDTESNISNDNSQLTDSVSFQEDFRIKHMNSRNTDLSSKQSIGTEFSTYSSKSRIIEKMNRITSGNAQERGLQADLVQLLETVPILSSLPRERLFNLSNYFQLKSYFSNSAIILAGEVPKEFFILASGTASSYIYNGSNRPNIFKRSYCSSDYFGEMEVIQNCTSPDYVFAESHVTVQSISADDFRILLGDLFPAFISRASSRFCSLSSEVVVKESLVRAVDVIDGVEIFLESLPIISNLPNLDKVANKLSYDQFTDKEVIGIITKSNRFFMIYRGTISVQTFDDESNRQFELFTLGPGMFISSVLLSEISDVASNSSFVAYEKVILLSLDYKDFKKYLGEKVSELKEYLELFYKSGVQRLATVYSDRRYSLNSMDSLCNSDVMNSEVESLCLSPSKHLNVKHKATLPFSDEDTNILPLYKKVGDGMVMSIRNVMENSAILTIEDVKRSTLQDIERTISPLSNNVQVSLSLNYEGAGVSNSTDQYLTSSIAESCIEYPKPEPVATRAVGHTAEPLTSLISSSSLGNSSISELECASTLPMVSNDPSHSIDCTIESNSNIDMMEELKEGNAVLKINFGTMLDGTLEKGSTFVPELQVEMRKDEPVVLGTISNDSLAASIRSDGSESVRSEEASVHAESLTSKEESLVDVVAVEDESISEVENVSDDELDNASVDDIDDNGSMDKVDDDNTSVIDVDSETVEEDEPVVDMTSIRTRSLSVGDSVKESLHGTVSSCESEDVETIKSSIRTESVELSPVESPHVDTPTVESPVIEKSSEMESPHTVSPEGESPIESPMIDKSSETSEIEPPVLDSPEPLDRDSLDSPRIVSSDKESVMSESVDSPDDLTSEESEDESVLESPAIDKPSGGESLISSESESDRELSETPKDEQVTSDVSLDSESVHTLEGTSSASSPIRDQIDANDGDSSFTDTESNISNDNSQLTDSPLVHCDSEDDLVSSDNAEDLESIIPYDEETLMASKMLLLSTLKNKYKSLGAAFVSMDADRSGVVSRDEFLDFINRLGIGAIEEGELYMLYEMLRGPDEDSLTFSSFYMNSGEKVNTLAEFNIHLIQLFGSSRVAFERYFGSLKRNTTCSRTDFTMLAANVGIVEPEVSILFHELDICRNGYVTVMTILKMVVGDWDRDVAIEHEKKATSSYGKFVNYIQKGDARDFNKEFSKSISMNFFDSNVDGSLITSEMEEFVIYDELKHFDVISCALLSHEPFSSLSLSQRRYVASLLLIREVDANECIMDKGDVHELYIVLEGNLTMHYRAYLYDSTLELNVGEFCNLDSFIQSQPTQSTVTCTTSAIVGVMTAECYKDVVWPIIEMRIKRVPVITQFLRSIESFNLFNDQELDRIACASTIRSFKLHETIIKKGDVPNWFYIIFEGSATIVPDKNLETSKRTSVEKMNHICARDLMENCNHKFALIANSKVVLLAWERTEFFRVFNKTGAIVKNDACKMDFCNKYSNDPKVSKRMSKRVSFVE</sequence>
<protein>
    <submittedName>
        <fullName evidence="5">Uncharacterized protein</fullName>
    </submittedName>
</protein>
<feature type="domain" description="Cyclic nucleotide-binding" evidence="3">
    <location>
        <begin position="823"/>
        <end position="911"/>
    </location>
</feature>
<dbReference type="GO" id="GO:0030552">
    <property type="term" value="F:cAMP binding"/>
    <property type="evidence" value="ECO:0007669"/>
    <property type="project" value="TreeGrafter"/>
</dbReference>
<dbReference type="KEGG" id="beq:BEWA_022550"/>
<evidence type="ECO:0000256" key="1">
    <source>
        <dbReference type="ARBA" id="ARBA00022837"/>
    </source>
</evidence>
<feature type="region of interest" description="Disordered" evidence="2">
    <location>
        <begin position="346"/>
        <end position="569"/>
    </location>
</feature>
<gene>
    <name evidence="5" type="ORF">BEWA_022550</name>
</gene>
<keyword evidence="1" id="KW-0106">Calcium</keyword>
<evidence type="ECO:0000313" key="6">
    <source>
        <dbReference type="Proteomes" id="UP000031512"/>
    </source>
</evidence>
<feature type="compositionally biased region" description="Basic and acidic residues" evidence="2">
    <location>
        <begin position="1430"/>
        <end position="1443"/>
    </location>
</feature>
<evidence type="ECO:0000259" key="4">
    <source>
        <dbReference type="PROSITE" id="PS50222"/>
    </source>
</evidence>
<feature type="compositionally biased region" description="Basic and acidic residues" evidence="2">
    <location>
        <begin position="504"/>
        <end position="517"/>
    </location>
</feature>
<evidence type="ECO:0000313" key="5">
    <source>
        <dbReference type="EMBL" id="AFZ79407.1"/>
    </source>
</evidence>
<dbReference type="InterPro" id="IPR018490">
    <property type="entry name" value="cNMP-bd_dom_sf"/>
</dbReference>
<feature type="compositionally biased region" description="Polar residues" evidence="2">
    <location>
        <begin position="533"/>
        <end position="542"/>
    </location>
</feature>
<dbReference type="Gene3D" id="1.10.238.10">
    <property type="entry name" value="EF-hand"/>
    <property type="match status" value="1"/>
</dbReference>
<feature type="compositionally biased region" description="Basic and acidic residues" evidence="2">
    <location>
        <begin position="1176"/>
        <end position="1194"/>
    </location>
</feature>
<dbReference type="VEuPathDB" id="PiroplasmaDB:BEWA_022550"/>
<dbReference type="Pfam" id="PF00027">
    <property type="entry name" value="cNMP_binding"/>
    <property type="match status" value="1"/>
</dbReference>
<feature type="compositionally biased region" description="Acidic residues" evidence="2">
    <location>
        <begin position="1394"/>
        <end position="1409"/>
    </location>
</feature>
<dbReference type="PROSITE" id="PS50042">
    <property type="entry name" value="CNMP_BINDING_3"/>
    <property type="match status" value="3"/>
</dbReference>
<feature type="compositionally biased region" description="Polar residues" evidence="2">
    <location>
        <begin position="127"/>
        <end position="145"/>
    </location>
</feature>
<feature type="compositionally biased region" description="Polar residues" evidence="2">
    <location>
        <begin position="551"/>
        <end position="569"/>
    </location>
</feature>
<feature type="region of interest" description="Disordered" evidence="2">
    <location>
        <begin position="292"/>
        <end position="317"/>
    </location>
</feature>
<dbReference type="RefSeq" id="XP_004829073.1">
    <property type="nucleotide sequence ID" value="XM_004829016.1"/>
</dbReference>
<feature type="compositionally biased region" description="Polar residues" evidence="2">
    <location>
        <begin position="1459"/>
        <end position="1468"/>
    </location>
</feature>
<dbReference type="PROSITE" id="PS50222">
    <property type="entry name" value="EF_HAND_2"/>
    <property type="match status" value="1"/>
</dbReference>
<feature type="compositionally biased region" description="Acidic residues" evidence="2">
    <location>
        <begin position="468"/>
        <end position="483"/>
    </location>
</feature>
<dbReference type="Gene3D" id="2.60.120.10">
    <property type="entry name" value="Jelly Rolls"/>
    <property type="match status" value="4"/>
</dbReference>
<dbReference type="PANTHER" id="PTHR11635">
    <property type="entry name" value="CAMP-DEPENDENT PROTEIN KINASE REGULATORY CHAIN"/>
    <property type="match status" value="1"/>
</dbReference>
<proteinExistence type="predicted"/>
<dbReference type="InterPro" id="IPR000595">
    <property type="entry name" value="cNMP-bd_dom"/>
</dbReference>
<dbReference type="InterPro" id="IPR018247">
    <property type="entry name" value="EF_Hand_1_Ca_BS"/>
</dbReference>
<feature type="compositionally biased region" description="Basic and acidic residues" evidence="2">
    <location>
        <begin position="1369"/>
        <end position="1388"/>
    </location>
</feature>
<evidence type="ECO:0000256" key="2">
    <source>
        <dbReference type="SAM" id="MobiDB-lite"/>
    </source>
</evidence>
<feature type="domain" description="Cyclic nucleotide-binding" evidence="3">
    <location>
        <begin position="1897"/>
        <end position="2007"/>
    </location>
</feature>
<dbReference type="GO" id="GO:0004862">
    <property type="term" value="F:cAMP-dependent protein kinase inhibitor activity"/>
    <property type="evidence" value="ECO:0007669"/>
    <property type="project" value="TreeGrafter"/>
</dbReference>
<organism evidence="5 6">
    <name type="scientific">Theileria equi strain WA</name>
    <dbReference type="NCBI Taxonomy" id="1537102"/>
    <lineage>
        <taxon>Eukaryota</taxon>
        <taxon>Sar</taxon>
        <taxon>Alveolata</taxon>
        <taxon>Apicomplexa</taxon>
        <taxon>Aconoidasida</taxon>
        <taxon>Piroplasmida</taxon>
        <taxon>Theileriidae</taxon>
        <taxon>Theileria</taxon>
    </lineage>
</organism>
<dbReference type="InterPro" id="IPR050503">
    <property type="entry name" value="cAMP-dep_PK_reg_su-like"/>
</dbReference>
<dbReference type="GeneID" id="15805874"/>
<dbReference type="GO" id="GO:0005509">
    <property type="term" value="F:calcium ion binding"/>
    <property type="evidence" value="ECO:0007669"/>
    <property type="project" value="InterPro"/>
</dbReference>
<reference evidence="5 6" key="1">
    <citation type="journal article" date="2012" name="BMC Genomics">
        <title>Comparative genomic analysis and phylogenetic position of Theileria equi.</title>
        <authorList>
            <person name="Kappmeyer L.S."/>
            <person name="Thiagarajan M."/>
            <person name="Herndon D.R."/>
            <person name="Ramsay J.D."/>
            <person name="Caler E."/>
            <person name="Djikeng A."/>
            <person name="Gillespie J.J."/>
            <person name="Lau A.O."/>
            <person name="Roalson E.H."/>
            <person name="Silva J.C."/>
            <person name="Silva M.G."/>
            <person name="Suarez C.E."/>
            <person name="Ueti M.W."/>
            <person name="Nene V.M."/>
            <person name="Mealey R.H."/>
            <person name="Knowles D.P."/>
            <person name="Brayton K.A."/>
        </authorList>
    </citation>
    <scope>NUCLEOTIDE SEQUENCE [LARGE SCALE GENOMIC DNA]</scope>
    <source>
        <strain evidence="5 6">WA</strain>
    </source>
</reference>
<dbReference type="eggNOG" id="KOG1113">
    <property type="taxonomic scope" value="Eukaryota"/>
</dbReference>
<name>L0AUY7_THEEQ</name>
<evidence type="ECO:0000259" key="3">
    <source>
        <dbReference type="PROSITE" id="PS50042"/>
    </source>
</evidence>
<dbReference type="GO" id="GO:0005952">
    <property type="term" value="C:cAMP-dependent protein kinase complex"/>
    <property type="evidence" value="ECO:0007669"/>
    <property type="project" value="InterPro"/>
</dbReference>
<feature type="region of interest" description="Disordered" evidence="2">
    <location>
        <begin position="197"/>
        <end position="218"/>
    </location>
</feature>